<dbReference type="Gene3D" id="3.60.15.10">
    <property type="entry name" value="Ribonuclease Z/Hydroxyacylglutathione hydrolase-like"/>
    <property type="match status" value="1"/>
</dbReference>
<name>A0A853DAU5_9MICO</name>
<organism evidence="2 3">
    <name type="scientific">Allobranchiibius huperziae</name>
    <dbReference type="NCBI Taxonomy" id="1874116"/>
    <lineage>
        <taxon>Bacteria</taxon>
        <taxon>Bacillati</taxon>
        <taxon>Actinomycetota</taxon>
        <taxon>Actinomycetes</taxon>
        <taxon>Micrococcales</taxon>
        <taxon>Dermacoccaceae</taxon>
        <taxon>Allobranchiibius</taxon>
    </lineage>
</organism>
<protein>
    <submittedName>
        <fullName evidence="2">L-ascorbate metabolism protein UlaG (Beta-lactamase superfamily)</fullName>
    </submittedName>
</protein>
<dbReference type="InterPro" id="IPR036866">
    <property type="entry name" value="RibonucZ/Hydroxyglut_hydro"/>
</dbReference>
<dbReference type="Pfam" id="PF13483">
    <property type="entry name" value="Lactamase_B_3"/>
    <property type="match status" value="1"/>
</dbReference>
<dbReference type="InterPro" id="IPR050114">
    <property type="entry name" value="UPF0173_UPF0282_UlaG_hydrolase"/>
</dbReference>
<evidence type="ECO:0000259" key="1">
    <source>
        <dbReference type="SMART" id="SM00849"/>
    </source>
</evidence>
<gene>
    <name evidence="2" type="ORF">HNR15_001335</name>
</gene>
<dbReference type="PANTHER" id="PTHR43546">
    <property type="entry name" value="UPF0173 METAL-DEPENDENT HYDROLASE MJ1163-RELATED"/>
    <property type="match status" value="1"/>
</dbReference>
<reference evidence="2 3" key="1">
    <citation type="submission" date="2020-07" db="EMBL/GenBank/DDBJ databases">
        <title>Sequencing the genomes of 1000 actinobacteria strains.</title>
        <authorList>
            <person name="Klenk H.-P."/>
        </authorList>
    </citation>
    <scope>NUCLEOTIDE SEQUENCE [LARGE SCALE GENOMIC DNA]</scope>
    <source>
        <strain evidence="2 3">DSM 29531</strain>
    </source>
</reference>
<evidence type="ECO:0000313" key="2">
    <source>
        <dbReference type="EMBL" id="NYJ74372.1"/>
    </source>
</evidence>
<sequence>MQITHLGHACLLVEYPSARVLIDPGSFSRYDGLTGLDAILVTHQHADHVQPDKLAALVAANPGVAVHTDPGTAAELDDVEVSVTRQGEPFTIGEVTVEPFGVQHAVIYEQLPRIENVGVKLTSEGEPSLFHPGDALDAEPGAVDVLAVPICAPWSALKEVIAFVRRVAPSSIVPIHDALLTEVGRGMYVGHVQRFGADGGVQLRDLADGNPAQF</sequence>
<proteinExistence type="predicted"/>
<dbReference type="PANTHER" id="PTHR43546:SF3">
    <property type="entry name" value="UPF0173 METAL-DEPENDENT HYDROLASE MJ1163"/>
    <property type="match status" value="1"/>
</dbReference>
<evidence type="ECO:0000313" key="3">
    <source>
        <dbReference type="Proteomes" id="UP000571817"/>
    </source>
</evidence>
<accession>A0A853DAU5</accession>
<dbReference type="InterPro" id="IPR001279">
    <property type="entry name" value="Metallo-B-lactamas"/>
</dbReference>
<dbReference type="SMART" id="SM00849">
    <property type="entry name" value="Lactamase_B"/>
    <property type="match status" value="1"/>
</dbReference>
<dbReference type="AlphaFoldDB" id="A0A853DAU5"/>
<dbReference type="EMBL" id="JACCFW010000001">
    <property type="protein sequence ID" value="NYJ74372.1"/>
    <property type="molecule type" value="Genomic_DNA"/>
</dbReference>
<comment type="caution">
    <text evidence="2">The sequence shown here is derived from an EMBL/GenBank/DDBJ whole genome shotgun (WGS) entry which is preliminary data.</text>
</comment>
<dbReference type="SUPFAM" id="SSF56281">
    <property type="entry name" value="Metallo-hydrolase/oxidoreductase"/>
    <property type="match status" value="1"/>
</dbReference>
<feature type="domain" description="Metallo-beta-lactamase" evidence="1">
    <location>
        <begin position="7"/>
        <end position="176"/>
    </location>
</feature>
<dbReference type="RefSeq" id="WP_179480200.1">
    <property type="nucleotide sequence ID" value="NZ_JACCFW010000001.1"/>
</dbReference>
<keyword evidence="3" id="KW-1185">Reference proteome</keyword>
<dbReference type="Proteomes" id="UP000571817">
    <property type="component" value="Unassembled WGS sequence"/>
</dbReference>